<feature type="non-terminal residue" evidence="2">
    <location>
        <position position="1"/>
    </location>
</feature>
<name>A0ABQ4Z9D1_9ASTR</name>
<proteinExistence type="predicted"/>
<protein>
    <submittedName>
        <fullName evidence="2">Uncharacterized protein</fullName>
    </submittedName>
</protein>
<reference evidence="2" key="2">
    <citation type="submission" date="2022-01" db="EMBL/GenBank/DDBJ databases">
        <authorList>
            <person name="Yamashiro T."/>
            <person name="Shiraishi A."/>
            <person name="Satake H."/>
            <person name="Nakayama K."/>
        </authorList>
    </citation>
    <scope>NUCLEOTIDE SEQUENCE</scope>
</reference>
<dbReference type="EMBL" id="BQNB010011124">
    <property type="protein sequence ID" value="GJS86435.1"/>
    <property type="molecule type" value="Genomic_DNA"/>
</dbReference>
<feature type="region of interest" description="Disordered" evidence="1">
    <location>
        <begin position="1"/>
        <end position="40"/>
    </location>
</feature>
<organism evidence="2 3">
    <name type="scientific">Tanacetum coccineum</name>
    <dbReference type="NCBI Taxonomy" id="301880"/>
    <lineage>
        <taxon>Eukaryota</taxon>
        <taxon>Viridiplantae</taxon>
        <taxon>Streptophyta</taxon>
        <taxon>Embryophyta</taxon>
        <taxon>Tracheophyta</taxon>
        <taxon>Spermatophyta</taxon>
        <taxon>Magnoliopsida</taxon>
        <taxon>eudicotyledons</taxon>
        <taxon>Gunneridae</taxon>
        <taxon>Pentapetalae</taxon>
        <taxon>asterids</taxon>
        <taxon>campanulids</taxon>
        <taxon>Asterales</taxon>
        <taxon>Asteraceae</taxon>
        <taxon>Asteroideae</taxon>
        <taxon>Anthemideae</taxon>
        <taxon>Anthemidinae</taxon>
        <taxon>Tanacetum</taxon>
    </lineage>
</organism>
<accession>A0ABQ4Z9D1</accession>
<evidence type="ECO:0000256" key="1">
    <source>
        <dbReference type="SAM" id="MobiDB-lite"/>
    </source>
</evidence>
<evidence type="ECO:0000313" key="3">
    <source>
        <dbReference type="Proteomes" id="UP001151760"/>
    </source>
</evidence>
<keyword evidence="3" id="KW-1185">Reference proteome</keyword>
<sequence length="54" mass="6841">MKNDSIRKEQQLENKKEKQDEIDNIEKNQEKEDEYNHLTHDEFWEKHFTDKDYE</sequence>
<comment type="caution">
    <text evidence="2">The sequence shown here is derived from an EMBL/GenBank/DDBJ whole genome shotgun (WGS) entry which is preliminary data.</text>
</comment>
<dbReference type="Proteomes" id="UP001151760">
    <property type="component" value="Unassembled WGS sequence"/>
</dbReference>
<reference evidence="2" key="1">
    <citation type="journal article" date="2022" name="Int. J. Mol. Sci.">
        <title>Draft Genome of Tanacetum Coccineum: Genomic Comparison of Closely Related Tanacetum-Family Plants.</title>
        <authorList>
            <person name="Yamashiro T."/>
            <person name="Shiraishi A."/>
            <person name="Nakayama K."/>
            <person name="Satake H."/>
        </authorList>
    </citation>
    <scope>NUCLEOTIDE SEQUENCE</scope>
</reference>
<evidence type="ECO:0000313" key="2">
    <source>
        <dbReference type="EMBL" id="GJS86435.1"/>
    </source>
</evidence>
<gene>
    <name evidence="2" type="ORF">Tco_0769071</name>
</gene>